<dbReference type="OrthoDB" id="3600014at2759"/>
<protein>
    <submittedName>
        <fullName evidence="2">Uncharacterized protein</fullName>
    </submittedName>
</protein>
<feature type="compositionally biased region" description="Low complexity" evidence="1">
    <location>
        <begin position="118"/>
        <end position="136"/>
    </location>
</feature>
<keyword evidence="3" id="KW-1185">Reference proteome</keyword>
<dbReference type="InterPro" id="IPR019193">
    <property type="entry name" value="UBQ-conj_enz_E2-bd_prot"/>
</dbReference>
<name>A0A2J6QJM1_9HELO</name>
<dbReference type="Pfam" id="PF09814">
    <property type="entry name" value="HECT_2"/>
    <property type="match status" value="1"/>
</dbReference>
<accession>A0A2J6QJM1</accession>
<evidence type="ECO:0000313" key="2">
    <source>
        <dbReference type="EMBL" id="PMD26472.1"/>
    </source>
</evidence>
<organism evidence="2 3">
    <name type="scientific">Hyaloscypha hepaticicola</name>
    <dbReference type="NCBI Taxonomy" id="2082293"/>
    <lineage>
        <taxon>Eukaryota</taxon>
        <taxon>Fungi</taxon>
        <taxon>Dikarya</taxon>
        <taxon>Ascomycota</taxon>
        <taxon>Pezizomycotina</taxon>
        <taxon>Leotiomycetes</taxon>
        <taxon>Helotiales</taxon>
        <taxon>Hyaloscyphaceae</taxon>
        <taxon>Hyaloscypha</taxon>
    </lineage>
</organism>
<proteinExistence type="predicted"/>
<dbReference type="STRING" id="1745343.A0A2J6QJM1"/>
<evidence type="ECO:0000256" key="1">
    <source>
        <dbReference type="SAM" id="MobiDB-lite"/>
    </source>
</evidence>
<feature type="region of interest" description="Disordered" evidence="1">
    <location>
        <begin position="117"/>
        <end position="138"/>
    </location>
</feature>
<gene>
    <name evidence="2" type="ORF">NA56DRAFT_286266</name>
</gene>
<dbReference type="EMBL" id="KZ613467">
    <property type="protein sequence ID" value="PMD26472.1"/>
    <property type="molecule type" value="Genomic_DNA"/>
</dbReference>
<evidence type="ECO:0000313" key="3">
    <source>
        <dbReference type="Proteomes" id="UP000235672"/>
    </source>
</evidence>
<dbReference type="AlphaFoldDB" id="A0A2J6QJM1"/>
<sequence length="214" mass="23236">MSKSTSPCSSTLPSLATFIGAQLAASMKSQGLSRFVLLPAWWMKATQGLSQQCHDPSCSRNGLLHVSPTSPSMSSPASIDSRDISPFMDNRAHCSPKFGSWHTTSLNLWVLTPSLKFSSSTPTRSTSRSASGSTDSLWPNEAGSGTLAMKVFWKKVTLETAENLAEGNGVEEILLPSEAICEIESCLRSTSLFLPPTARKFQNWDVGLLDRYEE</sequence>
<dbReference type="Proteomes" id="UP000235672">
    <property type="component" value="Unassembled WGS sequence"/>
</dbReference>
<reference evidence="2 3" key="1">
    <citation type="submission" date="2016-05" db="EMBL/GenBank/DDBJ databases">
        <title>A degradative enzymes factory behind the ericoid mycorrhizal symbiosis.</title>
        <authorList>
            <consortium name="DOE Joint Genome Institute"/>
            <person name="Martino E."/>
            <person name="Morin E."/>
            <person name="Grelet G."/>
            <person name="Kuo A."/>
            <person name="Kohler A."/>
            <person name="Daghino S."/>
            <person name="Barry K."/>
            <person name="Choi C."/>
            <person name="Cichocki N."/>
            <person name="Clum A."/>
            <person name="Copeland A."/>
            <person name="Hainaut M."/>
            <person name="Haridas S."/>
            <person name="Labutti K."/>
            <person name="Lindquist E."/>
            <person name="Lipzen A."/>
            <person name="Khouja H.-R."/>
            <person name="Murat C."/>
            <person name="Ohm R."/>
            <person name="Olson A."/>
            <person name="Spatafora J."/>
            <person name="Veneault-Fourrey C."/>
            <person name="Henrissat B."/>
            <person name="Grigoriev I."/>
            <person name="Martin F."/>
            <person name="Perotto S."/>
        </authorList>
    </citation>
    <scope>NUCLEOTIDE SEQUENCE [LARGE SCALE GENOMIC DNA]</scope>
    <source>
        <strain evidence="2 3">UAMH 7357</strain>
    </source>
</reference>